<evidence type="ECO:0000313" key="6">
    <source>
        <dbReference type="Proteomes" id="UP000039324"/>
    </source>
</evidence>
<organism evidence="4 6">
    <name type="scientific">Plasmodiophora brassicae</name>
    <name type="common">Clubroot disease agent</name>
    <dbReference type="NCBI Taxonomy" id="37360"/>
    <lineage>
        <taxon>Eukaryota</taxon>
        <taxon>Sar</taxon>
        <taxon>Rhizaria</taxon>
        <taxon>Endomyxa</taxon>
        <taxon>Phytomyxea</taxon>
        <taxon>Plasmodiophorida</taxon>
        <taxon>Plasmodiophoridae</taxon>
        <taxon>Plasmodiophora</taxon>
    </lineage>
</organism>
<evidence type="ECO:0000313" key="7">
    <source>
        <dbReference type="Proteomes" id="UP000290189"/>
    </source>
</evidence>
<dbReference type="GO" id="GO:0006888">
    <property type="term" value="P:endoplasmic reticulum to Golgi vesicle-mediated transport"/>
    <property type="evidence" value="ECO:0007669"/>
    <property type="project" value="TreeGrafter"/>
</dbReference>
<dbReference type="PANTHER" id="PTHR46355:SF1">
    <property type="entry name" value="STING ER EXIT PROTEIN"/>
    <property type="match status" value="1"/>
</dbReference>
<feature type="signal peptide" evidence="2">
    <location>
        <begin position="1"/>
        <end position="20"/>
    </location>
</feature>
<name>A0A0G4IH43_PLABS</name>
<reference evidence="5 7" key="2">
    <citation type="submission" date="2018-03" db="EMBL/GenBank/DDBJ databases">
        <authorList>
            <person name="Fogelqvist J."/>
        </authorList>
    </citation>
    <scope>NUCLEOTIDE SEQUENCE [LARGE SCALE GENOMIC DNA]</scope>
</reference>
<feature type="domain" description="STEEP1" evidence="3">
    <location>
        <begin position="40"/>
        <end position="141"/>
    </location>
</feature>
<evidence type="ECO:0000313" key="5">
    <source>
        <dbReference type="EMBL" id="SPQ96768.1"/>
    </source>
</evidence>
<dbReference type="AlphaFoldDB" id="A0A0G4IH43"/>
<dbReference type="EMBL" id="CDSF01000001">
    <property type="protein sequence ID" value="CEO94420.1"/>
    <property type="molecule type" value="Genomic_DNA"/>
</dbReference>
<dbReference type="OrthoDB" id="418131at2759"/>
<evidence type="ECO:0000256" key="2">
    <source>
        <dbReference type="SAM" id="SignalP"/>
    </source>
</evidence>
<dbReference type="STRING" id="37360.A0A0G4IH43"/>
<feature type="chain" id="PRO_5035990655" description="STEEP1 domain-containing protein" evidence="2">
    <location>
        <begin position="21"/>
        <end position="149"/>
    </location>
</feature>
<keyword evidence="2" id="KW-0732">Signal</keyword>
<dbReference type="Pfam" id="PF25809">
    <property type="entry name" value="STEEP1"/>
    <property type="match status" value="1"/>
</dbReference>
<proteinExistence type="inferred from homology"/>
<evidence type="ECO:0000256" key="1">
    <source>
        <dbReference type="ARBA" id="ARBA00024205"/>
    </source>
</evidence>
<dbReference type="InterPro" id="IPR029704">
    <property type="entry name" value="STEEP-like"/>
</dbReference>
<dbReference type="PANTHER" id="PTHR46355">
    <property type="entry name" value="UPF0428 PROTEIN CXORF56"/>
    <property type="match status" value="1"/>
</dbReference>
<protein>
    <recommendedName>
        <fullName evidence="3">STEEP1 domain-containing protein</fullName>
    </recommendedName>
</protein>
<geneLocation type="mitochondrion" evidence="5"/>
<dbReference type="GO" id="GO:0005737">
    <property type="term" value="C:cytoplasm"/>
    <property type="evidence" value="ECO:0007669"/>
    <property type="project" value="GOC"/>
</dbReference>
<dbReference type="Proteomes" id="UP000290189">
    <property type="component" value="Unassembled WGS sequence"/>
</dbReference>
<sequence>MLTSHCCCAHIWALCASVASRMTDVARDAGQSRSATGRGSSQLAVRYCAHCGASSLITDVDLETSPRRKTDGAAIVSEVESVCRPLMDWSDSATIIKRGPNLVEQQIRLLCKRCTLPLAYRSDSAPGLLYVIDGALSDDPKAFMTKFKH</sequence>
<gene>
    <name evidence="4" type="ORF">PBRA_000205</name>
    <name evidence="5" type="ORF">PLBR_LOCUS3983</name>
</gene>
<keyword evidence="5" id="KW-0496">Mitochondrion</keyword>
<evidence type="ECO:0000313" key="4">
    <source>
        <dbReference type="EMBL" id="CEO94420.1"/>
    </source>
</evidence>
<reference evidence="4 6" key="1">
    <citation type="submission" date="2015-02" db="EMBL/GenBank/DDBJ databases">
        <authorList>
            <person name="Chooi Y.-H."/>
        </authorList>
    </citation>
    <scope>NUCLEOTIDE SEQUENCE [LARGE SCALE GENOMIC DNA]</scope>
    <source>
        <strain evidence="4">E3</strain>
    </source>
</reference>
<evidence type="ECO:0000259" key="3">
    <source>
        <dbReference type="Pfam" id="PF25809"/>
    </source>
</evidence>
<comment type="similarity">
    <text evidence="1">Belongs to the STEEP1 family.</text>
</comment>
<dbReference type="InterPro" id="IPR057965">
    <property type="entry name" value="STEEP1_dom"/>
</dbReference>
<dbReference type="EMBL" id="OVEO01000006">
    <property type="protein sequence ID" value="SPQ96768.1"/>
    <property type="molecule type" value="Genomic_DNA"/>
</dbReference>
<dbReference type="GO" id="GO:0090158">
    <property type="term" value="P:endoplasmic reticulum membrane organization"/>
    <property type="evidence" value="ECO:0007669"/>
    <property type="project" value="TreeGrafter"/>
</dbReference>
<accession>A0A0G4IH43</accession>
<keyword evidence="6" id="KW-1185">Reference proteome</keyword>
<dbReference type="Proteomes" id="UP000039324">
    <property type="component" value="Unassembled WGS sequence"/>
</dbReference>